<protein>
    <submittedName>
        <fullName evidence="7">Putative basic amino acid antiporter YfcC</fullName>
    </submittedName>
</protein>
<organism evidence="7 8">
    <name type="scientific">Shewanella maritima</name>
    <dbReference type="NCBI Taxonomy" id="2520507"/>
    <lineage>
        <taxon>Bacteria</taxon>
        <taxon>Pseudomonadati</taxon>
        <taxon>Pseudomonadota</taxon>
        <taxon>Gammaproteobacteria</taxon>
        <taxon>Alteromonadales</taxon>
        <taxon>Shewanellaceae</taxon>
        <taxon>Shewanella</taxon>
    </lineage>
</organism>
<evidence type="ECO:0000256" key="2">
    <source>
        <dbReference type="ARBA" id="ARBA00022475"/>
    </source>
</evidence>
<feature type="transmembrane region" description="Helical" evidence="6">
    <location>
        <begin position="407"/>
        <end position="427"/>
    </location>
</feature>
<feature type="transmembrane region" description="Helical" evidence="6">
    <location>
        <begin position="348"/>
        <end position="366"/>
    </location>
</feature>
<dbReference type="Pfam" id="PF03606">
    <property type="entry name" value="DcuC"/>
    <property type="match status" value="1"/>
</dbReference>
<feature type="transmembrane region" description="Helical" evidence="6">
    <location>
        <begin position="103"/>
        <end position="124"/>
    </location>
</feature>
<dbReference type="KEGG" id="smai:EXU30_03785"/>
<dbReference type="PANTHER" id="PTHR43652:SF2">
    <property type="entry name" value="BASIC AMINO ACID ANTIPORTER YFCC-RELATED"/>
    <property type="match status" value="1"/>
</dbReference>
<accession>A0A411PEB8</accession>
<sequence length="500" mass="53258">MTDPKSQGSDKTKSINTEPVNSKSMPDAFIILFFVVLVAAIATHIIPAGKFATEINQDTGKKVLVSDSYQVVEDFQGVPLFADGGNAGFLNFAFEGMVSGDKWGSAIGVMMFIILTGGAFGIVMKTGSINNGVIALISKTQKLEVLFIPILFTLFSLGGAIFGMGEEAIAFCIVLLPLMLAIGYDSITTVMVTYVATQIGFAASWMNPFSVAIAQGIADIPLMSGMEFRVIMWFVLTAIGVVFTMRYAANIKAKPELSANYLVDKTYKSETPSTASTFDKTDTAILASFFLAIIWVIWGVVAKGYYIPEIASQFFTMGVVIGLIAVVFKRLSVNEVADAFKQGAKDLLPAAMIVGMAKGIVIILGGDQADEASVLNTVLYGAANVIGELPTTLSALLMFVFQSVFNFFIASGSGQAALTMPLMAPLGDLVGVSRQVAVLAFQLGDGLTNLIIPTSASLIGCLGVARIDWLVWAKFISKFMLLIMTSAALFIVVAVFINFS</sequence>
<evidence type="ECO:0000313" key="7">
    <source>
        <dbReference type="EMBL" id="QBF81916.1"/>
    </source>
</evidence>
<keyword evidence="5 6" id="KW-0472">Membrane</keyword>
<feature type="transmembrane region" description="Helical" evidence="6">
    <location>
        <begin position="310"/>
        <end position="328"/>
    </location>
</feature>
<feature type="transmembrane region" description="Helical" evidence="6">
    <location>
        <begin position="378"/>
        <end position="400"/>
    </location>
</feature>
<keyword evidence="8" id="KW-1185">Reference proteome</keyword>
<evidence type="ECO:0000256" key="6">
    <source>
        <dbReference type="SAM" id="Phobius"/>
    </source>
</evidence>
<dbReference type="RefSeq" id="WP_130597890.1">
    <property type="nucleotide sequence ID" value="NZ_CP036200.1"/>
</dbReference>
<proteinExistence type="predicted"/>
<dbReference type="InterPro" id="IPR051679">
    <property type="entry name" value="DASS-Related_Transporters"/>
</dbReference>
<name>A0A411PEB8_9GAMM</name>
<evidence type="ECO:0000256" key="1">
    <source>
        <dbReference type="ARBA" id="ARBA00004651"/>
    </source>
</evidence>
<feature type="transmembrane region" description="Helical" evidence="6">
    <location>
        <begin position="199"/>
        <end position="218"/>
    </location>
</feature>
<feature type="transmembrane region" description="Helical" evidence="6">
    <location>
        <begin position="230"/>
        <end position="249"/>
    </location>
</feature>
<dbReference type="NCBIfam" id="NF008611">
    <property type="entry name" value="PRK11588.1"/>
    <property type="match status" value="1"/>
</dbReference>
<dbReference type="OrthoDB" id="255482at2"/>
<evidence type="ECO:0000256" key="4">
    <source>
        <dbReference type="ARBA" id="ARBA00022989"/>
    </source>
</evidence>
<feature type="transmembrane region" description="Helical" evidence="6">
    <location>
        <begin position="447"/>
        <end position="467"/>
    </location>
</feature>
<feature type="transmembrane region" description="Helical" evidence="6">
    <location>
        <begin position="145"/>
        <end position="162"/>
    </location>
</feature>
<feature type="transmembrane region" description="Helical" evidence="6">
    <location>
        <begin position="479"/>
        <end position="499"/>
    </location>
</feature>
<evidence type="ECO:0000256" key="5">
    <source>
        <dbReference type="ARBA" id="ARBA00023136"/>
    </source>
</evidence>
<dbReference type="Proteomes" id="UP000291106">
    <property type="component" value="Chromosome"/>
</dbReference>
<dbReference type="EMBL" id="CP036200">
    <property type="protein sequence ID" value="QBF81916.1"/>
    <property type="molecule type" value="Genomic_DNA"/>
</dbReference>
<dbReference type="InterPro" id="IPR018385">
    <property type="entry name" value="C4_dicarb_anaerob_car-like"/>
</dbReference>
<comment type="subcellular location">
    <subcellularLocation>
        <location evidence="1">Cell membrane</location>
        <topology evidence="1">Multi-pass membrane protein</topology>
    </subcellularLocation>
</comment>
<keyword evidence="2" id="KW-1003">Cell membrane</keyword>
<reference evidence="7 8" key="1">
    <citation type="submission" date="2019-02" db="EMBL/GenBank/DDBJ databases">
        <title>Shewanella sp. D4-2 isolated from Dokdo Island.</title>
        <authorList>
            <person name="Baek K."/>
        </authorList>
    </citation>
    <scope>NUCLEOTIDE SEQUENCE [LARGE SCALE GENOMIC DNA]</scope>
    <source>
        <strain evidence="7 8">D4-2</strain>
    </source>
</reference>
<dbReference type="AlphaFoldDB" id="A0A411PEB8"/>
<feature type="transmembrane region" description="Helical" evidence="6">
    <location>
        <begin position="284"/>
        <end position="304"/>
    </location>
</feature>
<evidence type="ECO:0000313" key="8">
    <source>
        <dbReference type="Proteomes" id="UP000291106"/>
    </source>
</evidence>
<feature type="transmembrane region" description="Helical" evidence="6">
    <location>
        <begin position="28"/>
        <end position="46"/>
    </location>
</feature>
<keyword evidence="4 6" id="KW-1133">Transmembrane helix</keyword>
<gene>
    <name evidence="7" type="primary">yfcC</name>
    <name evidence="7" type="ORF">EXU30_03785</name>
</gene>
<evidence type="ECO:0000256" key="3">
    <source>
        <dbReference type="ARBA" id="ARBA00022692"/>
    </source>
</evidence>
<keyword evidence="3 6" id="KW-0812">Transmembrane</keyword>
<feature type="transmembrane region" description="Helical" evidence="6">
    <location>
        <begin position="168"/>
        <end position="187"/>
    </location>
</feature>
<dbReference type="PANTHER" id="PTHR43652">
    <property type="entry name" value="BASIC AMINO ACID ANTIPORTER YFCC-RELATED"/>
    <property type="match status" value="1"/>
</dbReference>
<dbReference type="GO" id="GO:0005886">
    <property type="term" value="C:plasma membrane"/>
    <property type="evidence" value="ECO:0007669"/>
    <property type="project" value="UniProtKB-SubCell"/>
</dbReference>